<keyword evidence="2" id="KW-0812">Transmembrane</keyword>
<dbReference type="Pfam" id="PF13181">
    <property type="entry name" value="TPR_8"/>
    <property type="match status" value="1"/>
</dbReference>
<dbReference type="Gene3D" id="1.25.40.10">
    <property type="entry name" value="Tetratricopeptide repeat domain"/>
    <property type="match status" value="1"/>
</dbReference>
<dbReference type="AlphaFoldDB" id="A0A1T4KG92"/>
<feature type="transmembrane region" description="Helical" evidence="2">
    <location>
        <begin position="164"/>
        <end position="182"/>
    </location>
</feature>
<keyword evidence="2" id="KW-1133">Transmembrane helix</keyword>
<evidence type="ECO:0000256" key="3">
    <source>
        <dbReference type="SAM" id="SignalP"/>
    </source>
</evidence>
<evidence type="ECO:0000313" key="5">
    <source>
        <dbReference type="Proteomes" id="UP000189956"/>
    </source>
</evidence>
<dbReference type="SUPFAM" id="SSF48452">
    <property type="entry name" value="TPR-like"/>
    <property type="match status" value="1"/>
</dbReference>
<dbReference type="Gene3D" id="2.30.30.40">
    <property type="entry name" value="SH3 Domains"/>
    <property type="match status" value="1"/>
</dbReference>
<name>A0A1T4KG92_PORCN</name>
<feature type="repeat" description="TPR" evidence="1">
    <location>
        <begin position="58"/>
        <end position="91"/>
    </location>
</feature>
<dbReference type="InterPro" id="IPR011990">
    <property type="entry name" value="TPR-like_helical_dom_sf"/>
</dbReference>
<dbReference type="RefSeq" id="WP_025837745.1">
    <property type="nucleotide sequence ID" value="NZ_FUWL01000005.1"/>
</dbReference>
<protein>
    <submittedName>
        <fullName evidence="4">TPR repeat-containing protein</fullName>
    </submittedName>
</protein>
<keyword evidence="1" id="KW-0802">TPR repeat</keyword>
<feature type="transmembrane region" description="Helical" evidence="2">
    <location>
        <begin position="127"/>
        <end position="152"/>
    </location>
</feature>
<feature type="signal peptide" evidence="3">
    <location>
        <begin position="1"/>
        <end position="23"/>
    </location>
</feature>
<proteinExistence type="predicted"/>
<accession>A0A1T4KG92</accession>
<dbReference type="Proteomes" id="UP000189956">
    <property type="component" value="Unassembled WGS sequence"/>
</dbReference>
<feature type="chain" id="PRO_5010561713" evidence="3">
    <location>
        <begin position="24"/>
        <end position="259"/>
    </location>
</feature>
<dbReference type="PROSITE" id="PS50005">
    <property type="entry name" value="TPR"/>
    <property type="match status" value="1"/>
</dbReference>
<dbReference type="InterPro" id="IPR019734">
    <property type="entry name" value="TPR_rpt"/>
</dbReference>
<keyword evidence="2" id="KW-0472">Membrane</keyword>
<dbReference type="EMBL" id="FUWL01000005">
    <property type="protein sequence ID" value="SJZ41421.1"/>
    <property type="molecule type" value="Genomic_DNA"/>
</dbReference>
<dbReference type="SMART" id="SM00028">
    <property type="entry name" value="TPR"/>
    <property type="match status" value="2"/>
</dbReference>
<evidence type="ECO:0000313" key="4">
    <source>
        <dbReference type="EMBL" id="SJZ41421.1"/>
    </source>
</evidence>
<reference evidence="4 5" key="1">
    <citation type="submission" date="2017-02" db="EMBL/GenBank/DDBJ databases">
        <authorList>
            <person name="Peterson S.W."/>
        </authorList>
    </citation>
    <scope>NUCLEOTIDE SEQUENCE [LARGE SCALE GENOMIC DNA]</scope>
    <source>
        <strain evidence="4 5">ATCC 700135</strain>
    </source>
</reference>
<sequence length="259" mass="29257">MKKYMSKYLLLLLFALSYVTAFAQADTKDADEAYANAEYAKAISLYEEAITNAPEPTSELYYNLGCAFFKDNQIAPAVLAFERAYLIDPSDSDIKYNIELANSRTLDKIDVAPTFFFSRWMDSLSHWFMLNTWLTMGIVLFTLAVVCFLLFLFGRERLVRMISFYAFIVFLFLCGVSNAMAYKSYHFSHDDTGAIVMSEIVTVKSAPDMSSQDLVIIHAGLKVEVLQKVNGFVEVSLPDKTVGWISATDIEVINVFTNL</sequence>
<keyword evidence="3" id="KW-0732">Signal</keyword>
<organism evidence="4 5">
    <name type="scientific">Porphyromonas cangingivalis</name>
    <dbReference type="NCBI Taxonomy" id="36874"/>
    <lineage>
        <taxon>Bacteria</taxon>
        <taxon>Pseudomonadati</taxon>
        <taxon>Bacteroidota</taxon>
        <taxon>Bacteroidia</taxon>
        <taxon>Bacteroidales</taxon>
        <taxon>Porphyromonadaceae</taxon>
        <taxon>Porphyromonas</taxon>
    </lineage>
</organism>
<evidence type="ECO:0000256" key="1">
    <source>
        <dbReference type="PROSITE-ProRule" id="PRU00339"/>
    </source>
</evidence>
<gene>
    <name evidence="4" type="ORF">SAMN02745205_00716</name>
</gene>
<evidence type="ECO:0000256" key="2">
    <source>
        <dbReference type="SAM" id="Phobius"/>
    </source>
</evidence>